<dbReference type="EMBL" id="SNRW01025451">
    <property type="protein sequence ID" value="KAA6361503.1"/>
    <property type="molecule type" value="Genomic_DNA"/>
</dbReference>
<dbReference type="Proteomes" id="UP000324800">
    <property type="component" value="Unassembled WGS sequence"/>
</dbReference>
<name>A0A5J4TUC0_9EUKA</name>
<feature type="region of interest" description="Disordered" evidence="1">
    <location>
        <begin position="176"/>
        <end position="234"/>
    </location>
</feature>
<organism evidence="2 3">
    <name type="scientific">Streblomastix strix</name>
    <dbReference type="NCBI Taxonomy" id="222440"/>
    <lineage>
        <taxon>Eukaryota</taxon>
        <taxon>Metamonada</taxon>
        <taxon>Preaxostyla</taxon>
        <taxon>Oxymonadida</taxon>
        <taxon>Streblomastigidae</taxon>
        <taxon>Streblomastix</taxon>
    </lineage>
</organism>
<comment type="caution">
    <text evidence="2">The sequence shown here is derived from an EMBL/GenBank/DDBJ whole genome shotgun (WGS) entry which is preliminary data.</text>
</comment>
<accession>A0A5J4TUC0</accession>
<evidence type="ECO:0000313" key="2">
    <source>
        <dbReference type="EMBL" id="KAA6361503.1"/>
    </source>
</evidence>
<protein>
    <submittedName>
        <fullName evidence="2">Uncharacterized protein</fullName>
    </submittedName>
</protein>
<proteinExistence type="predicted"/>
<feature type="compositionally biased region" description="Basic and acidic residues" evidence="1">
    <location>
        <begin position="197"/>
        <end position="234"/>
    </location>
</feature>
<evidence type="ECO:0000256" key="1">
    <source>
        <dbReference type="SAM" id="MobiDB-lite"/>
    </source>
</evidence>
<gene>
    <name evidence="2" type="ORF">EZS28_042970</name>
</gene>
<dbReference type="AlphaFoldDB" id="A0A5J4TUC0"/>
<reference evidence="2 3" key="1">
    <citation type="submission" date="2019-03" db="EMBL/GenBank/DDBJ databases">
        <title>Single cell metagenomics reveals metabolic interactions within the superorganism composed of flagellate Streblomastix strix and complex community of Bacteroidetes bacteria on its surface.</title>
        <authorList>
            <person name="Treitli S.C."/>
            <person name="Kolisko M."/>
            <person name="Husnik F."/>
            <person name="Keeling P."/>
            <person name="Hampl V."/>
        </authorList>
    </citation>
    <scope>NUCLEOTIDE SEQUENCE [LARGE SCALE GENOMIC DNA]</scope>
    <source>
        <strain evidence="2">ST1C</strain>
    </source>
</reference>
<sequence>MLLKDDALARQDYDLAGSMLNILCKIQTSKEGEEDMRKWNVLEESINFIRSVKEGVKDINLYKIYGNIACSIFKNDKIKFQTFVNTGGLSEFLQVIKDNNISPRYPISEQLHIIRLFFEDNQVVNQAAQDGFKDDLISLTSRTDEYVDVEIKEISQYCIKRIEGLQPVISLDASLQQGQDSKQDEDEISPEQIISKRLTDQERKEQDRQEREQRDKDKQQKLINEKEAAEKKKKEIEQRIIVEQIARKKNIGVICTYWVNLI</sequence>
<evidence type="ECO:0000313" key="3">
    <source>
        <dbReference type="Proteomes" id="UP000324800"/>
    </source>
</evidence>